<dbReference type="GO" id="GO:0016829">
    <property type="term" value="F:lyase activity"/>
    <property type="evidence" value="ECO:0007669"/>
    <property type="project" value="UniProtKB-KW"/>
</dbReference>
<keyword evidence="5" id="KW-0456">Lyase</keyword>
<accession>A0A7X6S1Y4</accession>
<evidence type="ECO:0000313" key="5">
    <source>
        <dbReference type="EMBL" id="NKZ20656.1"/>
    </source>
</evidence>
<evidence type="ECO:0000256" key="1">
    <source>
        <dbReference type="ARBA" id="ARBA00012524"/>
    </source>
</evidence>
<comment type="caution">
    <text evidence="5">The sequence shown here is derived from an EMBL/GenBank/DDBJ whole genome shotgun (WGS) entry which is preliminary data.</text>
</comment>
<keyword evidence="2 5" id="KW-0808">Transferase</keyword>
<dbReference type="InterPro" id="IPR005551">
    <property type="entry name" value="CitX"/>
</dbReference>
<proteinExistence type="predicted"/>
<dbReference type="AlphaFoldDB" id="A0A7X6S1Y4"/>
<evidence type="ECO:0000256" key="2">
    <source>
        <dbReference type="ARBA" id="ARBA00022679"/>
    </source>
</evidence>
<dbReference type="Pfam" id="PF03802">
    <property type="entry name" value="CitX"/>
    <property type="match status" value="1"/>
</dbReference>
<dbReference type="EC" id="2.7.7.61" evidence="1"/>
<dbReference type="GO" id="GO:0050519">
    <property type="term" value="F:holo-citrate lyase synthase activity"/>
    <property type="evidence" value="ECO:0007669"/>
    <property type="project" value="UniProtKB-EC"/>
</dbReference>
<dbReference type="EMBL" id="JAAXPR010000012">
    <property type="protein sequence ID" value="NKZ20656.1"/>
    <property type="molecule type" value="Genomic_DNA"/>
</dbReference>
<dbReference type="NCBIfam" id="NF002383">
    <property type="entry name" value="PRK01392.1"/>
    <property type="match status" value="1"/>
</dbReference>
<evidence type="ECO:0000256" key="3">
    <source>
        <dbReference type="ARBA" id="ARBA00022695"/>
    </source>
</evidence>
<dbReference type="GO" id="GO:0051191">
    <property type="term" value="P:prosthetic group biosynthetic process"/>
    <property type="evidence" value="ECO:0007669"/>
    <property type="project" value="InterPro"/>
</dbReference>
<protein>
    <recommendedName>
        <fullName evidence="1">citrate lyase holo-[acyl-carrier protein] synthase</fullName>
        <ecNumber evidence="1">2.7.7.61</ecNumber>
    </recommendedName>
</protein>
<gene>
    <name evidence="5" type="primary">citX</name>
    <name evidence="5" type="ORF">HF992_07370</name>
</gene>
<sequence>MCKNIFDGKEVVLAEMLDAREKRAYRQRSLLERFTGASLLCATMNIPGPVKRSDVLAEVFERLIKEIEEQLSDKILFCKKLELETGDEYYLVSTLSPLDLKTVLVAIEDNSAYGRLVDLDVVELTDQQVTPISRTQLGLSPRTCYVCPAIAKECSRSRKHSVTEMQMAIAKLIRATGDFKTD</sequence>
<keyword evidence="6" id="KW-1185">Reference proteome</keyword>
<dbReference type="NCBIfam" id="TIGR03124">
    <property type="entry name" value="citrate_citX"/>
    <property type="match status" value="1"/>
</dbReference>
<name>A0A7X6S1Y4_9STRE</name>
<comment type="catalytic activity">
    <reaction evidence="4">
        <text>apo-[citrate lyase ACP] + 2'-(5''-triphospho-alpha-D-ribosyl)-3'-dephospho-CoA = holo-[citrate lyase ACP] + diphosphate</text>
        <dbReference type="Rhea" id="RHEA:16333"/>
        <dbReference type="Rhea" id="RHEA-COMP:10157"/>
        <dbReference type="Rhea" id="RHEA-COMP:10158"/>
        <dbReference type="ChEBI" id="CHEBI:29999"/>
        <dbReference type="ChEBI" id="CHEBI:33019"/>
        <dbReference type="ChEBI" id="CHEBI:61378"/>
        <dbReference type="ChEBI" id="CHEBI:82683"/>
        <dbReference type="EC" id="2.7.7.61"/>
    </reaction>
</comment>
<organism evidence="5 6">
    <name type="scientific">Streptococcus ovuberis</name>
    <dbReference type="NCBI Taxonomy" id="1936207"/>
    <lineage>
        <taxon>Bacteria</taxon>
        <taxon>Bacillati</taxon>
        <taxon>Bacillota</taxon>
        <taxon>Bacilli</taxon>
        <taxon>Lactobacillales</taxon>
        <taxon>Streptococcaceae</taxon>
        <taxon>Streptococcus</taxon>
    </lineage>
</organism>
<reference evidence="5 6" key="1">
    <citation type="submission" date="2020-04" db="EMBL/GenBank/DDBJ databases">
        <title>MicrobeNet Type strains.</title>
        <authorList>
            <person name="Nicholson A.C."/>
        </authorList>
    </citation>
    <scope>NUCLEOTIDE SEQUENCE [LARGE SCALE GENOMIC DNA]</scope>
    <source>
        <strain evidence="5 6">CCUG 69612</strain>
    </source>
</reference>
<keyword evidence="3 5" id="KW-0548">Nucleotidyltransferase</keyword>
<evidence type="ECO:0000256" key="4">
    <source>
        <dbReference type="ARBA" id="ARBA00048574"/>
    </source>
</evidence>
<dbReference type="RefSeq" id="WP_168549405.1">
    <property type="nucleotide sequence ID" value="NZ_JAAXPR010000012.1"/>
</dbReference>
<dbReference type="Proteomes" id="UP000522720">
    <property type="component" value="Unassembled WGS sequence"/>
</dbReference>
<evidence type="ECO:0000313" key="6">
    <source>
        <dbReference type="Proteomes" id="UP000522720"/>
    </source>
</evidence>